<dbReference type="Proteomes" id="UP000004318">
    <property type="component" value="Unassembled WGS sequence"/>
</dbReference>
<dbReference type="SUPFAM" id="SSF56529">
    <property type="entry name" value="FAH"/>
    <property type="match status" value="1"/>
</dbReference>
<dbReference type="GO" id="GO:0018773">
    <property type="term" value="F:acetylpyruvate hydrolase activity"/>
    <property type="evidence" value="ECO:0007669"/>
    <property type="project" value="TreeGrafter"/>
</dbReference>
<dbReference type="STRING" id="252305.OB2597_08489"/>
<dbReference type="Gene3D" id="2.30.30.370">
    <property type="entry name" value="FAH"/>
    <property type="match status" value="1"/>
</dbReference>
<dbReference type="OrthoDB" id="5197601at2"/>
<dbReference type="InterPro" id="IPR011234">
    <property type="entry name" value="Fumarylacetoacetase-like_C"/>
</dbReference>
<dbReference type="RefSeq" id="WP_009805921.1">
    <property type="nucleotide sequence ID" value="NZ_CH724131.1"/>
</dbReference>
<dbReference type="GO" id="GO:0019752">
    <property type="term" value="P:carboxylic acid metabolic process"/>
    <property type="evidence" value="ECO:0007669"/>
    <property type="project" value="UniProtKB-ARBA"/>
</dbReference>
<feature type="domain" description="Rv2993c-like N-terminal" evidence="4">
    <location>
        <begin position="1"/>
        <end position="50"/>
    </location>
</feature>
<dbReference type="HOGENOM" id="CLU_028458_4_2_5"/>
<keyword evidence="2" id="KW-0479">Metal-binding</keyword>
<sequence length="252" mass="27322">MKIARYTHNDQIACGMVEGDTLRPIRGDIFGDFSTTEDRLPLSDVALLPPVEPGKLVCVGLNYKRHAEESGAAIPEEPMLFMCAPSAVIPDGGTILLDSQDARIDYEAEIAIVIGKQARNLPEADARSCIFGYTICNDVSNRDYQKKDGQFTRAKSFDTYKPLGPWIETGLDPDNAAISLRQNGELRQQSNTSDMIFSIDRIVAFVSGIMTLNPGDVIITGTPEGVGPMRSGDRIEIEIEGIGTLANSVANA</sequence>
<dbReference type="Gene3D" id="3.90.850.10">
    <property type="entry name" value="Fumarylacetoacetase-like, C-terminal domain"/>
    <property type="match status" value="1"/>
</dbReference>
<protein>
    <submittedName>
        <fullName evidence="5">Fumarylacetoacetate hydrolase family protein</fullName>
    </submittedName>
</protein>
<evidence type="ECO:0000256" key="1">
    <source>
        <dbReference type="ARBA" id="ARBA00010211"/>
    </source>
</evidence>
<organism evidence="5 6">
    <name type="scientific">Pseudooceanicola batsensis (strain ATCC BAA-863 / DSM 15984 / KCTC 12145 / HTCC2597)</name>
    <name type="common">Oceanicola batsensis</name>
    <dbReference type="NCBI Taxonomy" id="252305"/>
    <lineage>
        <taxon>Bacteria</taxon>
        <taxon>Pseudomonadati</taxon>
        <taxon>Pseudomonadota</taxon>
        <taxon>Alphaproteobacteria</taxon>
        <taxon>Rhodobacterales</taxon>
        <taxon>Paracoccaceae</taxon>
        <taxon>Pseudooceanicola</taxon>
    </lineage>
</organism>
<proteinExistence type="inferred from homology"/>
<evidence type="ECO:0000259" key="3">
    <source>
        <dbReference type="Pfam" id="PF01557"/>
    </source>
</evidence>
<dbReference type="InterPro" id="IPR036663">
    <property type="entry name" value="Fumarylacetoacetase_C_sf"/>
</dbReference>
<accession>A3TUH0</accession>
<evidence type="ECO:0000259" key="4">
    <source>
        <dbReference type="Pfam" id="PF10370"/>
    </source>
</evidence>
<keyword evidence="5" id="KW-0378">Hydrolase</keyword>
<feature type="domain" description="Fumarylacetoacetase-like C-terminal" evidence="3">
    <location>
        <begin position="55"/>
        <end position="249"/>
    </location>
</feature>
<name>A3TUH0_PSEBH</name>
<dbReference type="PANTHER" id="PTHR11820:SF7">
    <property type="entry name" value="ACYLPYRUVASE FAHD1, MITOCHONDRIAL"/>
    <property type="match status" value="1"/>
</dbReference>
<keyword evidence="6" id="KW-1185">Reference proteome</keyword>
<reference evidence="5 6" key="1">
    <citation type="journal article" date="2010" name="J. Bacteriol.">
        <title>Genome sequences of Oceanicola granulosus HTCC2516(T) and Oceanicola batsensis HTCC2597(TDelta).</title>
        <authorList>
            <person name="Thrash J.C."/>
            <person name="Cho J.C."/>
            <person name="Vergin K.L."/>
            <person name="Giovannoni S.J."/>
        </authorList>
    </citation>
    <scope>NUCLEOTIDE SEQUENCE [LARGE SCALE GENOMIC DNA]</scope>
    <source>
        <strain evidence="6">ATCC BAA-863 / DSM 15984 / KCTC 12145 / HTCC2597</strain>
    </source>
</reference>
<evidence type="ECO:0000313" key="6">
    <source>
        <dbReference type="Proteomes" id="UP000004318"/>
    </source>
</evidence>
<evidence type="ECO:0000313" key="5">
    <source>
        <dbReference type="EMBL" id="EAQ04166.1"/>
    </source>
</evidence>
<dbReference type="Pfam" id="PF10370">
    <property type="entry name" value="Rv2993c-like_N"/>
    <property type="match status" value="1"/>
</dbReference>
<dbReference type="Pfam" id="PF01557">
    <property type="entry name" value="FAA_hydrolase"/>
    <property type="match status" value="1"/>
</dbReference>
<dbReference type="GO" id="GO:0046872">
    <property type="term" value="F:metal ion binding"/>
    <property type="evidence" value="ECO:0007669"/>
    <property type="project" value="UniProtKB-KW"/>
</dbReference>
<evidence type="ECO:0000256" key="2">
    <source>
        <dbReference type="ARBA" id="ARBA00022723"/>
    </source>
</evidence>
<dbReference type="PANTHER" id="PTHR11820">
    <property type="entry name" value="ACYLPYRUVASE"/>
    <property type="match status" value="1"/>
</dbReference>
<gene>
    <name evidence="5" type="ORF">OB2597_08489</name>
</gene>
<comment type="similarity">
    <text evidence="1">Belongs to the FAH family.</text>
</comment>
<dbReference type="FunFam" id="3.90.850.10:FF:000002">
    <property type="entry name" value="2-hydroxyhepta-2,4-diene-1,7-dioate isomerase"/>
    <property type="match status" value="1"/>
</dbReference>
<comment type="caution">
    <text evidence="5">The sequence shown here is derived from an EMBL/GenBank/DDBJ whole genome shotgun (WGS) entry which is preliminary data.</text>
</comment>
<dbReference type="InterPro" id="IPR018833">
    <property type="entry name" value="Rv2993c-like_N"/>
</dbReference>
<dbReference type="GO" id="GO:0016853">
    <property type="term" value="F:isomerase activity"/>
    <property type="evidence" value="ECO:0007669"/>
    <property type="project" value="UniProtKB-ARBA"/>
</dbReference>
<dbReference type="AlphaFoldDB" id="A3TUH0"/>
<dbReference type="eggNOG" id="COG0179">
    <property type="taxonomic scope" value="Bacteria"/>
</dbReference>
<dbReference type="EMBL" id="AAMO01000002">
    <property type="protein sequence ID" value="EAQ04166.1"/>
    <property type="molecule type" value="Genomic_DNA"/>
</dbReference>